<protein>
    <recommendedName>
        <fullName evidence="1 2">Protein ApaG</fullName>
    </recommendedName>
</protein>
<dbReference type="InterPro" id="IPR007474">
    <property type="entry name" value="ApaG_domain"/>
</dbReference>
<accession>A0A3L8PSQ4</accession>
<evidence type="ECO:0000313" key="5">
    <source>
        <dbReference type="Proteomes" id="UP000281474"/>
    </source>
</evidence>
<reference evidence="4 5" key="1">
    <citation type="submission" date="2018-09" db="EMBL/GenBank/DDBJ databases">
        <title>Phylogeny of the Shewanellaceae, and recommendation for two new genera, Pseudoshewanella and Parashewanella.</title>
        <authorList>
            <person name="Wang G."/>
        </authorList>
    </citation>
    <scope>NUCLEOTIDE SEQUENCE [LARGE SCALE GENOMIC DNA]</scope>
    <source>
        <strain evidence="4 5">C51</strain>
    </source>
</reference>
<dbReference type="OrthoDB" id="9795226at2"/>
<sequence length="126" mass="13982">MSESESPIRVEVSTEYIDDQSSPDEDKYVFAYTITIINLSDKKATLKNRHWIITDGNGKQTEVQGDGVVGETPTIPPNSAYQYTSGTLLDTPLGFMEGFYGMVTEDNKDFRAPIPMFRLAAPGTLH</sequence>
<name>A0A3L8PSQ4_9GAMM</name>
<organism evidence="4 5">
    <name type="scientific">Parashewanella curva</name>
    <dbReference type="NCBI Taxonomy" id="2338552"/>
    <lineage>
        <taxon>Bacteria</taxon>
        <taxon>Pseudomonadati</taxon>
        <taxon>Pseudomonadota</taxon>
        <taxon>Gammaproteobacteria</taxon>
        <taxon>Alteromonadales</taxon>
        <taxon>Shewanellaceae</taxon>
        <taxon>Parashewanella</taxon>
    </lineage>
</organism>
<dbReference type="PANTHER" id="PTHR14289">
    <property type="entry name" value="F-BOX ONLY PROTEIN 3"/>
    <property type="match status" value="1"/>
</dbReference>
<dbReference type="AlphaFoldDB" id="A0A3L8PSQ4"/>
<dbReference type="GO" id="GO:0070987">
    <property type="term" value="P:error-free translesion synthesis"/>
    <property type="evidence" value="ECO:0007669"/>
    <property type="project" value="TreeGrafter"/>
</dbReference>
<evidence type="ECO:0000259" key="3">
    <source>
        <dbReference type="PROSITE" id="PS51087"/>
    </source>
</evidence>
<feature type="domain" description="ApaG" evidence="3">
    <location>
        <begin position="2"/>
        <end position="126"/>
    </location>
</feature>
<dbReference type="InterPro" id="IPR036767">
    <property type="entry name" value="ApaG_sf"/>
</dbReference>
<comment type="caution">
    <text evidence="4">The sequence shown here is derived from an EMBL/GenBank/DDBJ whole genome shotgun (WGS) entry which is preliminary data.</text>
</comment>
<dbReference type="Pfam" id="PF04379">
    <property type="entry name" value="DUF525"/>
    <property type="match status" value="1"/>
</dbReference>
<dbReference type="EMBL" id="QZEI01000072">
    <property type="protein sequence ID" value="RLV58450.1"/>
    <property type="molecule type" value="Genomic_DNA"/>
</dbReference>
<dbReference type="Proteomes" id="UP000281474">
    <property type="component" value="Unassembled WGS sequence"/>
</dbReference>
<evidence type="ECO:0000256" key="2">
    <source>
        <dbReference type="HAMAP-Rule" id="MF_00791"/>
    </source>
</evidence>
<dbReference type="PROSITE" id="PS51087">
    <property type="entry name" value="APAG"/>
    <property type="match status" value="1"/>
</dbReference>
<dbReference type="HAMAP" id="MF_00791">
    <property type="entry name" value="ApaG"/>
    <property type="match status" value="1"/>
</dbReference>
<dbReference type="PANTHER" id="PTHR14289:SF16">
    <property type="entry name" value="POLYMERASE DELTA-INTERACTING PROTEIN 2"/>
    <property type="match status" value="1"/>
</dbReference>
<evidence type="ECO:0000256" key="1">
    <source>
        <dbReference type="ARBA" id="ARBA00017693"/>
    </source>
</evidence>
<gene>
    <name evidence="2 4" type="primary">apaG</name>
    <name evidence="4" type="ORF">D5018_17295</name>
</gene>
<keyword evidence="5" id="KW-1185">Reference proteome</keyword>
<proteinExistence type="inferred from homology"/>
<dbReference type="NCBIfam" id="NF003967">
    <property type="entry name" value="PRK05461.1"/>
    <property type="match status" value="1"/>
</dbReference>
<dbReference type="Gene3D" id="2.60.40.1470">
    <property type="entry name" value="ApaG domain"/>
    <property type="match status" value="1"/>
</dbReference>
<dbReference type="InterPro" id="IPR023065">
    <property type="entry name" value="Uncharacterised_ApaG"/>
</dbReference>
<dbReference type="SUPFAM" id="SSF110069">
    <property type="entry name" value="ApaG-like"/>
    <property type="match status" value="1"/>
</dbReference>
<evidence type="ECO:0000313" key="4">
    <source>
        <dbReference type="EMBL" id="RLV58450.1"/>
    </source>
</evidence>